<dbReference type="AlphaFoldDB" id="A0A497EMM4"/>
<feature type="region of interest" description="Disordered" evidence="1">
    <location>
        <begin position="51"/>
        <end position="73"/>
    </location>
</feature>
<name>A0A497EMM4_9CREN</name>
<protein>
    <submittedName>
        <fullName evidence="2">Uncharacterized protein</fullName>
    </submittedName>
</protein>
<dbReference type="EMBL" id="QMQV01000092">
    <property type="protein sequence ID" value="RLE48048.1"/>
    <property type="molecule type" value="Genomic_DNA"/>
</dbReference>
<gene>
    <name evidence="2" type="ORF">DRJ31_07950</name>
</gene>
<evidence type="ECO:0000313" key="2">
    <source>
        <dbReference type="EMBL" id="RLE48048.1"/>
    </source>
</evidence>
<accession>A0A497EMM4</accession>
<organism evidence="2 3">
    <name type="scientific">Thermoproteota archaeon</name>
    <dbReference type="NCBI Taxonomy" id="2056631"/>
    <lineage>
        <taxon>Archaea</taxon>
        <taxon>Thermoproteota</taxon>
    </lineage>
</organism>
<comment type="caution">
    <text evidence="2">The sequence shown here is derived from an EMBL/GenBank/DDBJ whole genome shotgun (WGS) entry which is preliminary data.</text>
</comment>
<dbReference type="Proteomes" id="UP000278475">
    <property type="component" value="Unassembled WGS sequence"/>
</dbReference>
<evidence type="ECO:0000256" key="1">
    <source>
        <dbReference type="SAM" id="MobiDB-lite"/>
    </source>
</evidence>
<proteinExistence type="predicted"/>
<sequence length="122" mass="13925">MRSKGQQSLKGLPPTIKLANQQTTSAFNQQLAQSKRSMQKQRERAYQLTPFYIADSQPAPPKQAKKGEKPKNIVGPNMSFVCPRCYSTCVICEKADDNWKFSCFSCGHTWYKAEPLPEEQHR</sequence>
<evidence type="ECO:0000313" key="3">
    <source>
        <dbReference type="Proteomes" id="UP000278475"/>
    </source>
</evidence>
<reference evidence="2 3" key="1">
    <citation type="submission" date="2018-06" db="EMBL/GenBank/DDBJ databases">
        <title>Extensive metabolic versatility and redundancy in microbially diverse, dynamic hydrothermal sediments.</title>
        <authorList>
            <person name="Dombrowski N."/>
            <person name="Teske A."/>
            <person name="Baker B.J."/>
        </authorList>
    </citation>
    <scope>NUCLEOTIDE SEQUENCE [LARGE SCALE GENOMIC DNA]</scope>
    <source>
        <strain evidence="2">B66_G16</strain>
    </source>
</reference>